<feature type="transmembrane region" description="Helical" evidence="1">
    <location>
        <begin position="7"/>
        <end position="28"/>
    </location>
</feature>
<proteinExistence type="predicted"/>
<comment type="caution">
    <text evidence="2">The sequence shown here is derived from an EMBL/GenBank/DDBJ whole genome shotgun (WGS) entry which is preliminary data.</text>
</comment>
<evidence type="ECO:0000313" key="2">
    <source>
        <dbReference type="EMBL" id="EFB73688.1"/>
    </source>
</evidence>
<accession>D1NYZ0</accession>
<gene>
    <name evidence="2" type="ORF">PROVRUST_04960</name>
</gene>
<dbReference type="eggNOG" id="ENOG5031J0Z">
    <property type="taxonomic scope" value="Bacteria"/>
</dbReference>
<name>D1NYZ0_9GAMM</name>
<dbReference type="Proteomes" id="UP000005512">
    <property type="component" value="Unassembled WGS sequence"/>
</dbReference>
<dbReference type="EMBL" id="ABXV02000011">
    <property type="protein sequence ID" value="EFB73688.1"/>
    <property type="molecule type" value="Genomic_DNA"/>
</dbReference>
<dbReference type="STRING" id="500637.PROVRUST_04960"/>
<sequence>MKTLINILIFIVFVSLLTVILLGGVVLLQEPKCGVASSQERLEMRCQKSLYYYRG</sequence>
<dbReference type="HOGENOM" id="CLU_3010759_0_0_6"/>
<organism evidence="2 3">
    <name type="scientific">Providencia rustigianii DSM 4541</name>
    <dbReference type="NCBI Taxonomy" id="500637"/>
    <lineage>
        <taxon>Bacteria</taxon>
        <taxon>Pseudomonadati</taxon>
        <taxon>Pseudomonadota</taxon>
        <taxon>Gammaproteobacteria</taxon>
        <taxon>Enterobacterales</taxon>
        <taxon>Morganellaceae</taxon>
        <taxon>Providencia</taxon>
    </lineage>
</organism>
<dbReference type="AlphaFoldDB" id="D1NYZ0"/>
<dbReference type="RefSeq" id="WP_006813039.1">
    <property type="nucleotide sequence ID" value="NZ_GG703817.1"/>
</dbReference>
<keyword evidence="1" id="KW-1133">Transmembrane helix</keyword>
<keyword evidence="3" id="KW-1185">Reference proteome</keyword>
<keyword evidence="1" id="KW-0812">Transmembrane</keyword>
<evidence type="ECO:0000256" key="1">
    <source>
        <dbReference type="SAM" id="Phobius"/>
    </source>
</evidence>
<evidence type="ECO:0000313" key="3">
    <source>
        <dbReference type="Proteomes" id="UP000005512"/>
    </source>
</evidence>
<protein>
    <submittedName>
        <fullName evidence="2">Uncharacterized protein</fullName>
    </submittedName>
</protein>
<keyword evidence="1" id="KW-0472">Membrane</keyword>
<reference evidence="2" key="1">
    <citation type="submission" date="2009-12" db="EMBL/GenBank/DDBJ databases">
        <authorList>
            <person name="Weinstock G."/>
            <person name="Sodergren E."/>
            <person name="Clifton S."/>
            <person name="Fulton L."/>
            <person name="Fulton B."/>
            <person name="Courtney L."/>
            <person name="Fronick C."/>
            <person name="Harrison M."/>
            <person name="Strong C."/>
            <person name="Farmer C."/>
            <person name="Delahaunty K."/>
            <person name="Markovic C."/>
            <person name="Hall O."/>
            <person name="Minx P."/>
            <person name="Tomlinson C."/>
            <person name="Mitreva M."/>
            <person name="Nelson J."/>
            <person name="Hou S."/>
            <person name="Wollam A."/>
            <person name="Pepin K.H."/>
            <person name="Johnson M."/>
            <person name="Bhonagiri V."/>
            <person name="Nash W.E."/>
            <person name="Warren W."/>
            <person name="Chinwalla A."/>
            <person name="Mardis E.R."/>
            <person name="Wilson R.K."/>
        </authorList>
    </citation>
    <scope>NUCLEOTIDE SEQUENCE [LARGE SCALE GENOMIC DNA]</scope>
    <source>
        <strain evidence="2">DSM 4541</strain>
    </source>
</reference>